<proteinExistence type="predicted"/>
<accession>A0ABT2MDC8</accession>
<name>A0ABT2MDC8_9MYCO</name>
<keyword evidence="2" id="KW-1185">Reference proteome</keyword>
<dbReference type="RefSeq" id="WP_260993623.1">
    <property type="nucleotide sequence ID" value="NZ_JAODWD010000003.1"/>
</dbReference>
<reference evidence="2" key="1">
    <citation type="submission" date="2023-07" db="EMBL/GenBank/DDBJ databases">
        <authorList>
            <person name="Deng Y."/>
            <person name="Zhang Y.-Q."/>
        </authorList>
    </citation>
    <scope>NUCLEOTIDE SEQUENCE [LARGE SCALE GENOMIC DNA]</scope>
    <source>
        <strain evidence="2">CPCC 205710</strain>
    </source>
</reference>
<sequence length="128" mass="13970">MRLSAAFFANRADVVNGMLSVDGGFWASTTVAPRSSGFSCYTVVLCDVGHDDIGHHQTLLVDAAGPTGQRWPAVQTANFLVETPMLFMRLPEMVLPIEPAGGRHVYTFRLDGQHERVDIAIDVLIGDR</sequence>
<evidence type="ECO:0000313" key="2">
    <source>
        <dbReference type="Proteomes" id="UP001206639"/>
    </source>
</evidence>
<gene>
    <name evidence="1" type="ORF">N4S67_14255</name>
</gene>
<dbReference type="Proteomes" id="UP001206639">
    <property type="component" value="Unassembled WGS sequence"/>
</dbReference>
<protein>
    <submittedName>
        <fullName evidence="1">Uncharacterized protein</fullName>
    </submittedName>
</protein>
<dbReference type="EMBL" id="JAODWD010000003">
    <property type="protein sequence ID" value="MCT7659589.1"/>
    <property type="molecule type" value="Genomic_DNA"/>
</dbReference>
<evidence type="ECO:0000313" key="1">
    <source>
        <dbReference type="EMBL" id="MCT7659589.1"/>
    </source>
</evidence>
<organism evidence="1 2">
    <name type="scientific">Mycobacterium deserti</name>
    <dbReference type="NCBI Taxonomy" id="2978347"/>
    <lineage>
        <taxon>Bacteria</taxon>
        <taxon>Bacillati</taxon>
        <taxon>Actinomycetota</taxon>
        <taxon>Actinomycetes</taxon>
        <taxon>Mycobacteriales</taxon>
        <taxon>Mycobacteriaceae</taxon>
        <taxon>Mycobacterium</taxon>
    </lineage>
</organism>
<comment type="caution">
    <text evidence="1">The sequence shown here is derived from an EMBL/GenBank/DDBJ whole genome shotgun (WGS) entry which is preliminary data.</text>
</comment>